<dbReference type="Proteomes" id="UP000240681">
    <property type="component" value="Unassembled WGS sequence"/>
</dbReference>
<gene>
    <name evidence="1" type="ORF">B9Q09_01270</name>
</gene>
<evidence type="ECO:0000313" key="2">
    <source>
        <dbReference type="Proteomes" id="UP000240681"/>
    </source>
</evidence>
<sequence>MDLASSWLILGNRRNWELALRLNVWGFTSKQIALWRDIREGDIIFFYVAKPVKGVVGYGKVEAKFENYEPLWNDEKAANRVIWPLKVRFTVIHLLPNERWETEAFKEIRTYPPTHRRLTEEERLLIVKGLTGKPINQSIMSQPEQAASPGVTSTQHRSHSELQDILIQLGEALGFIAKKEENTPDKLYRCDVTWREFEKHNTIKVFEIELSGNVDHALASLSHAFDIWGARHLFLILQDEADSQRASRLLTGKLSGAFARIGKHVRVHTWLEIDNLHKDLNKHMNLMTELAKREL</sequence>
<evidence type="ECO:0000313" key="1">
    <source>
        <dbReference type="EMBL" id="PSN97141.1"/>
    </source>
</evidence>
<dbReference type="SUPFAM" id="SSF88697">
    <property type="entry name" value="PUA domain-like"/>
    <property type="match status" value="1"/>
</dbReference>
<proteinExistence type="predicted"/>
<name>A0A2R6BES4_9ARCH</name>
<dbReference type="PANTHER" id="PTHR39661:SF1">
    <property type="entry name" value="UPF0310 PROTEIN MJECL36"/>
    <property type="match status" value="1"/>
</dbReference>
<protein>
    <submittedName>
        <fullName evidence="1">Uncharacterized protein</fullName>
    </submittedName>
</protein>
<reference evidence="1 2" key="1">
    <citation type="submission" date="2017-04" db="EMBL/GenBank/DDBJ databases">
        <title>Novel microbial lineages endemic to geothermal iron-oxide mats fill important gaps in the evolutionary history of Archaea.</title>
        <authorList>
            <person name="Jay Z.J."/>
            <person name="Beam J.P."/>
            <person name="Dlakic M."/>
            <person name="Rusch D.B."/>
            <person name="Kozubal M.A."/>
            <person name="Inskeep W.P."/>
        </authorList>
    </citation>
    <scope>NUCLEOTIDE SEQUENCE [LARGE SCALE GENOMIC DNA]</scope>
    <source>
        <strain evidence="1">ECH_B_SAG-C16</strain>
    </source>
</reference>
<dbReference type="InterPro" id="IPR015947">
    <property type="entry name" value="PUA-like_sf"/>
</dbReference>
<dbReference type="PANTHER" id="PTHR39661">
    <property type="entry name" value="UPF0310 PROTEIN MJECL36"/>
    <property type="match status" value="1"/>
</dbReference>
<dbReference type="AlphaFoldDB" id="A0A2R6BES4"/>
<dbReference type="Gene3D" id="3.10.590.10">
    <property type="entry name" value="ph1033 like domains"/>
    <property type="match status" value="1"/>
</dbReference>
<dbReference type="EMBL" id="NEXK01000027">
    <property type="protein sequence ID" value="PSN97141.1"/>
    <property type="molecule type" value="Genomic_DNA"/>
</dbReference>
<comment type="caution">
    <text evidence="1">The sequence shown here is derived from an EMBL/GenBank/DDBJ whole genome shotgun (WGS) entry which is preliminary data.</text>
</comment>
<organism evidence="1 2">
    <name type="scientific">Candidatus Marsarchaeota G2 archaeon ECH_B_SAG-C16</name>
    <dbReference type="NCBI Taxonomy" id="1978163"/>
    <lineage>
        <taxon>Archaea</taxon>
        <taxon>Candidatus Marsarchaeota</taxon>
        <taxon>Candidatus Marsarchaeota group 2</taxon>
    </lineage>
</organism>
<accession>A0A2R6BES4</accession>